<dbReference type="PANTHER" id="PTHR13887:SF55">
    <property type="entry name" value="SLR0313 PROTEIN"/>
    <property type="match status" value="1"/>
</dbReference>
<dbReference type="Pfam" id="PF13462">
    <property type="entry name" value="Thioredoxin_4"/>
    <property type="match status" value="1"/>
</dbReference>
<dbReference type="PANTHER" id="PTHR13887">
    <property type="entry name" value="GLUTATHIONE S-TRANSFERASE KAPPA"/>
    <property type="match status" value="1"/>
</dbReference>
<dbReference type="Proteomes" id="UP000432350">
    <property type="component" value="Unassembled WGS sequence"/>
</dbReference>
<dbReference type="AlphaFoldDB" id="A0A2X2IN83"/>
<dbReference type="Proteomes" id="UP000251241">
    <property type="component" value="Unassembled WGS sequence"/>
</dbReference>
<dbReference type="GeneID" id="97181782"/>
<dbReference type="Gene3D" id="3.40.30.10">
    <property type="entry name" value="Glutaredoxin"/>
    <property type="match status" value="1"/>
</dbReference>
<feature type="domain" description="Thioredoxin" evidence="2">
    <location>
        <begin position="1"/>
        <end position="169"/>
    </location>
</feature>
<dbReference type="EMBL" id="UAUU01000002">
    <property type="protein sequence ID" value="SPZ83508.1"/>
    <property type="molecule type" value="Genomic_DNA"/>
</dbReference>
<evidence type="ECO:0000313" key="6">
    <source>
        <dbReference type="Proteomes" id="UP000432350"/>
    </source>
</evidence>
<accession>A0A654CSC2</accession>
<gene>
    <name evidence="3" type="primary">bdbD</name>
    <name evidence="3" type="ORF">NCTC11343_00027</name>
    <name evidence="4" type="ORF">SPHINGO8BC_51156</name>
</gene>
<reference evidence="4 6" key="2">
    <citation type="submission" date="2019-10" db="EMBL/GenBank/DDBJ databases">
        <authorList>
            <person name="Karimi E."/>
        </authorList>
    </citation>
    <scope>NUCLEOTIDE SEQUENCE [LARGE SCALE GENOMIC DNA]</scope>
    <source>
        <strain evidence="4">Sphingobacterium sp. 8BC</strain>
    </source>
</reference>
<evidence type="ECO:0000256" key="1">
    <source>
        <dbReference type="ARBA" id="ARBA00005791"/>
    </source>
</evidence>
<accession>A0A2X2IN83</accession>
<organism evidence="3 5">
    <name type="scientific">Sphingobacterium multivorum</name>
    <dbReference type="NCBI Taxonomy" id="28454"/>
    <lineage>
        <taxon>Bacteria</taxon>
        <taxon>Pseudomonadati</taxon>
        <taxon>Bacteroidota</taxon>
        <taxon>Sphingobacteriia</taxon>
        <taxon>Sphingobacteriales</taxon>
        <taxon>Sphingobacteriaceae</taxon>
        <taxon>Sphingobacterium</taxon>
    </lineage>
</organism>
<reference evidence="3 5" key="1">
    <citation type="submission" date="2018-06" db="EMBL/GenBank/DDBJ databases">
        <authorList>
            <consortium name="Pathogen Informatics"/>
            <person name="Doyle S."/>
        </authorList>
    </citation>
    <scope>NUCLEOTIDE SEQUENCE [LARGE SCALE GENOMIC DNA]</scope>
    <source>
        <strain evidence="3 5">NCTC11343</strain>
    </source>
</reference>
<dbReference type="SUPFAM" id="SSF52833">
    <property type="entry name" value="Thioredoxin-like"/>
    <property type="match status" value="1"/>
</dbReference>
<sequence length="169" mass="18620">MSLKPKVSTADHILGNGQADLTIVEYGDYQCPHCGAAHPIIKEMMAELGSQIRFVFRNFPLSEMHPYAKPAALAAEAAALQGKFWEMHDAIFENQNLLSERLLLDIAEQLDLDMSKFKSDLQDEALQDRVDGDFESGMLSGVNGTPTFFVNGQKFDGGAEDLVQILGEN</sequence>
<name>A0A2X2IN83_SPHMU</name>
<evidence type="ECO:0000313" key="4">
    <source>
        <dbReference type="EMBL" id="VXC95896.1"/>
    </source>
</evidence>
<comment type="similarity">
    <text evidence="1">Belongs to the thioredoxin family. DsbA subfamily.</text>
</comment>
<dbReference type="RefSeq" id="WP_112373436.1">
    <property type="nucleotide sequence ID" value="NZ_CP068086.1"/>
</dbReference>
<evidence type="ECO:0000313" key="5">
    <source>
        <dbReference type="Proteomes" id="UP000251241"/>
    </source>
</evidence>
<evidence type="ECO:0000313" key="3">
    <source>
        <dbReference type="EMBL" id="SPZ83508.1"/>
    </source>
</evidence>
<evidence type="ECO:0000259" key="2">
    <source>
        <dbReference type="PROSITE" id="PS51352"/>
    </source>
</evidence>
<dbReference type="InterPro" id="IPR013766">
    <property type="entry name" value="Thioredoxin_domain"/>
</dbReference>
<protein>
    <submittedName>
        <fullName evidence="3">Thiol-disulfide oxidoreductase D</fullName>
    </submittedName>
</protein>
<dbReference type="PROSITE" id="PS51352">
    <property type="entry name" value="THIOREDOXIN_2"/>
    <property type="match status" value="1"/>
</dbReference>
<proteinExistence type="inferred from homology"/>
<dbReference type="InterPro" id="IPR036249">
    <property type="entry name" value="Thioredoxin-like_sf"/>
</dbReference>
<dbReference type="EMBL" id="CABWMV010000024">
    <property type="protein sequence ID" value="VXC95896.1"/>
    <property type="molecule type" value="Genomic_DNA"/>
</dbReference>
<dbReference type="InterPro" id="IPR012336">
    <property type="entry name" value="Thioredoxin-like_fold"/>
</dbReference>